<dbReference type="EMBL" id="CAAALY010067229">
    <property type="protein sequence ID" value="VEL24346.1"/>
    <property type="molecule type" value="Genomic_DNA"/>
</dbReference>
<sequence length="66" mass="7049">MAVLLWRRSDALTDAFGPIFSQFSAPLLSFFVMATAGVVASPWTNGRALLDYMLPSVVVLSGGEVT</sequence>
<evidence type="ECO:0000313" key="3">
    <source>
        <dbReference type="Proteomes" id="UP000784294"/>
    </source>
</evidence>
<evidence type="ECO:0000256" key="1">
    <source>
        <dbReference type="SAM" id="Phobius"/>
    </source>
</evidence>
<organism evidence="2 3">
    <name type="scientific">Protopolystoma xenopodis</name>
    <dbReference type="NCBI Taxonomy" id="117903"/>
    <lineage>
        <taxon>Eukaryota</taxon>
        <taxon>Metazoa</taxon>
        <taxon>Spiralia</taxon>
        <taxon>Lophotrochozoa</taxon>
        <taxon>Platyhelminthes</taxon>
        <taxon>Monogenea</taxon>
        <taxon>Polyopisthocotylea</taxon>
        <taxon>Polystomatidea</taxon>
        <taxon>Polystomatidae</taxon>
        <taxon>Protopolystoma</taxon>
    </lineage>
</organism>
<comment type="caution">
    <text evidence="2">The sequence shown here is derived from an EMBL/GenBank/DDBJ whole genome shotgun (WGS) entry which is preliminary data.</text>
</comment>
<name>A0A3S5AAT4_9PLAT</name>
<keyword evidence="1" id="KW-0812">Transmembrane</keyword>
<accession>A0A3S5AAT4</accession>
<keyword evidence="1" id="KW-1133">Transmembrane helix</keyword>
<dbReference type="AlphaFoldDB" id="A0A3S5AAT4"/>
<protein>
    <submittedName>
        <fullName evidence="2">Uncharacterized protein</fullName>
    </submittedName>
</protein>
<keyword evidence="1" id="KW-0472">Membrane</keyword>
<dbReference type="Proteomes" id="UP000784294">
    <property type="component" value="Unassembled WGS sequence"/>
</dbReference>
<proteinExistence type="predicted"/>
<gene>
    <name evidence="2" type="ORF">PXEA_LOCUS17786</name>
</gene>
<evidence type="ECO:0000313" key="2">
    <source>
        <dbReference type="EMBL" id="VEL24346.1"/>
    </source>
</evidence>
<keyword evidence="3" id="KW-1185">Reference proteome</keyword>
<reference evidence="2" key="1">
    <citation type="submission" date="2018-11" db="EMBL/GenBank/DDBJ databases">
        <authorList>
            <consortium name="Pathogen Informatics"/>
        </authorList>
    </citation>
    <scope>NUCLEOTIDE SEQUENCE</scope>
</reference>
<feature type="transmembrane region" description="Helical" evidence="1">
    <location>
        <begin position="20"/>
        <end position="43"/>
    </location>
</feature>